<dbReference type="PANTHER" id="PTHR43459">
    <property type="entry name" value="ENOYL-COA HYDRATASE"/>
    <property type="match status" value="1"/>
</dbReference>
<evidence type="ECO:0000256" key="1">
    <source>
        <dbReference type="ARBA" id="ARBA00005254"/>
    </source>
</evidence>
<evidence type="ECO:0000313" key="3">
    <source>
        <dbReference type="EMBL" id="SMX42592.1"/>
    </source>
</evidence>
<reference evidence="4" key="1">
    <citation type="submission" date="2017-05" db="EMBL/GenBank/DDBJ databases">
        <authorList>
            <person name="Rodrigo-Torres L."/>
            <person name="Arahal R. D."/>
            <person name="Lucena T."/>
        </authorList>
    </citation>
    <scope>NUCLEOTIDE SEQUENCE [LARGE SCALE GENOMIC DNA]</scope>
    <source>
        <strain evidence="4">CECT 8621</strain>
    </source>
</reference>
<gene>
    <name evidence="3" type="primary">paaG_1</name>
    <name evidence="3" type="ORF">COL8621_02021</name>
</gene>
<name>A0A238KKF1_9RHOB</name>
<dbReference type="InterPro" id="IPR029045">
    <property type="entry name" value="ClpP/crotonase-like_dom_sf"/>
</dbReference>
<comment type="similarity">
    <text evidence="1 2">Belongs to the enoyl-CoA hydratase/isomerase family.</text>
</comment>
<dbReference type="InterPro" id="IPR018376">
    <property type="entry name" value="Enoyl-CoA_hyd/isom_CS"/>
</dbReference>
<accession>A0A238KKF1</accession>
<dbReference type="PANTHER" id="PTHR43459:SF1">
    <property type="entry name" value="EG:BACN32G11.4 PROTEIN"/>
    <property type="match status" value="1"/>
</dbReference>
<dbReference type="OrthoDB" id="9781757at2"/>
<dbReference type="SUPFAM" id="SSF52096">
    <property type="entry name" value="ClpP/crotonase"/>
    <property type="match status" value="1"/>
</dbReference>
<dbReference type="Gene3D" id="3.90.226.10">
    <property type="entry name" value="2-enoyl-CoA Hydratase, Chain A, domain 1"/>
    <property type="match status" value="1"/>
</dbReference>
<dbReference type="Pfam" id="PF00378">
    <property type="entry name" value="ECH_1"/>
    <property type="match status" value="1"/>
</dbReference>
<dbReference type="InterPro" id="IPR001753">
    <property type="entry name" value="Enoyl-CoA_hydra/iso"/>
</dbReference>
<dbReference type="RefSeq" id="WP_093967226.1">
    <property type="nucleotide sequence ID" value="NZ_FXYE01000002.1"/>
</dbReference>
<dbReference type="Gene3D" id="1.10.12.10">
    <property type="entry name" value="Lyase 2-enoyl-coa Hydratase, Chain A, domain 2"/>
    <property type="match status" value="1"/>
</dbReference>
<organism evidence="3 4">
    <name type="scientific">Actibacterium lipolyticum</name>
    <dbReference type="NCBI Taxonomy" id="1524263"/>
    <lineage>
        <taxon>Bacteria</taxon>
        <taxon>Pseudomonadati</taxon>
        <taxon>Pseudomonadota</taxon>
        <taxon>Alphaproteobacteria</taxon>
        <taxon>Rhodobacterales</taxon>
        <taxon>Roseobacteraceae</taxon>
        <taxon>Actibacterium</taxon>
    </lineage>
</organism>
<sequence>MDYQTILLNIEDDVAVLTLNRPDVMNALNSQMRAEILHALRVAQENARVLVMTGAGRAFCSGQDLGDAGNASQLDLERTLRDEYEPMLRRINDSPIPTIAAVNGPAAGAGANLALAADVVIASESASFLQAFTRIGLIPDAGGTYWLPRQVGFARAMGTALFAEPVSARQAADWGMIWEAVPADEFDAHWKARAAKLGAGPTLAYGKVKEALRASYNNELEEQLELEAKLQGECGKSRDFKEGVIAFLEKRPARYEGR</sequence>
<keyword evidence="3" id="KW-0413">Isomerase</keyword>
<dbReference type="PROSITE" id="PS00166">
    <property type="entry name" value="ENOYL_COA_HYDRATASE"/>
    <property type="match status" value="1"/>
</dbReference>
<evidence type="ECO:0000256" key="2">
    <source>
        <dbReference type="RuleBase" id="RU003707"/>
    </source>
</evidence>
<dbReference type="InterPro" id="IPR014748">
    <property type="entry name" value="Enoyl-CoA_hydra_C"/>
</dbReference>
<keyword evidence="4" id="KW-1185">Reference proteome</keyword>
<protein>
    <submittedName>
        <fullName evidence="3">1,2-epoxyphenylacetyl-CoA isomerase</fullName>
        <ecNumber evidence="3">5.3.3.18</ecNumber>
    </submittedName>
</protein>
<dbReference type="EMBL" id="FXYE01000002">
    <property type="protein sequence ID" value="SMX42592.1"/>
    <property type="molecule type" value="Genomic_DNA"/>
</dbReference>
<dbReference type="GO" id="GO:0016853">
    <property type="term" value="F:isomerase activity"/>
    <property type="evidence" value="ECO:0007669"/>
    <property type="project" value="UniProtKB-KW"/>
</dbReference>
<proteinExistence type="inferred from homology"/>
<dbReference type="EC" id="5.3.3.18" evidence="3"/>
<dbReference type="Proteomes" id="UP000202922">
    <property type="component" value="Unassembled WGS sequence"/>
</dbReference>
<evidence type="ECO:0000313" key="4">
    <source>
        <dbReference type="Proteomes" id="UP000202922"/>
    </source>
</evidence>
<dbReference type="CDD" id="cd06558">
    <property type="entry name" value="crotonase-like"/>
    <property type="match status" value="1"/>
</dbReference>
<dbReference type="AlphaFoldDB" id="A0A238KKF1"/>